<dbReference type="EMBL" id="KN880588">
    <property type="protein sequence ID" value="KIY65494.1"/>
    <property type="molecule type" value="Genomic_DNA"/>
</dbReference>
<dbReference type="STRING" id="1314674.A0A0D7B5M4"/>
<dbReference type="InterPro" id="IPR036514">
    <property type="entry name" value="SGNH_hydro_sf"/>
</dbReference>
<dbReference type="Pfam" id="PF00657">
    <property type="entry name" value="Lipase_GDSL"/>
    <property type="match status" value="1"/>
</dbReference>
<evidence type="ECO:0000313" key="2">
    <source>
        <dbReference type="EMBL" id="KIY65494.1"/>
    </source>
</evidence>
<evidence type="ECO:0000256" key="1">
    <source>
        <dbReference type="ARBA" id="ARBA00022801"/>
    </source>
</evidence>
<dbReference type="SUPFAM" id="SSF52266">
    <property type="entry name" value="SGNH hydrolase"/>
    <property type="match status" value="1"/>
</dbReference>
<proteinExistence type="predicted"/>
<dbReference type="InterPro" id="IPR051058">
    <property type="entry name" value="GDSL_Est/Lipase"/>
</dbReference>
<protein>
    <submittedName>
        <fullName evidence="2">Carbohydrate esterase family 16 protein</fullName>
    </submittedName>
</protein>
<dbReference type="Gene3D" id="3.40.50.1110">
    <property type="entry name" value="SGNH hydrolase"/>
    <property type="match status" value="1"/>
</dbReference>
<dbReference type="GO" id="GO:0016788">
    <property type="term" value="F:hydrolase activity, acting on ester bonds"/>
    <property type="evidence" value="ECO:0007669"/>
    <property type="project" value="InterPro"/>
</dbReference>
<accession>A0A0D7B5M4</accession>
<dbReference type="InterPro" id="IPR001087">
    <property type="entry name" value="GDSL"/>
</dbReference>
<dbReference type="PANTHER" id="PTHR45648:SF22">
    <property type="entry name" value="GDSL LIPASE_ACYLHYDROLASE FAMILY PROTEIN (AFU_ORTHOLOGUE AFUA_4G14700)"/>
    <property type="match status" value="1"/>
</dbReference>
<dbReference type="OrthoDB" id="1600564at2759"/>
<name>A0A0D7B5M4_9AGAR</name>
<dbReference type="AlphaFoldDB" id="A0A0D7B5M4"/>
<keyword evidence="3" id="KW-1185">Reference proteome</keyword>
<evidence type="ECO:0000313" key="3">
    <source>
        <dbReference type="Proteomes" id="UP000054007"/>
    </source>
</evidence>
<dbReference type="Proteomes" id="UP000054007">
    <property type="component" value="Unassembled WGS sequence"/>
</dbReference>
<gene>
    <name evidence="2" type="ORF">CYLTODRAFT_424305</name>
</gene>
<organism evidence="2 3">
    <name type="scientific">Cylindrobasidium torrendii FP15055 ss-10</name>
    <dbReference type="NCBI Taxonomy" id="1314674"/>
    <lineage>
        <taxon>Eukaryota</taxon>
        <taxon>Fungi</taxon>
        <taxon>Dikarya</taxon>
        <taxon>Basidiomycota</taxon>
        <taxon>Agaricomycotina</taxon>
        <taxon>Agaricomycetes</taxon>
        <taxon>Agaricomycetidae</taxon>
        <taxon>Agaricales</taxon>
        <taxon>Marasmiineae</taxon>
        <taxon>Physalacriaceae</taxon>
        <taxon>Cylindrobasidium</taxon>
    </lineage>
</organism>
<sequence length="287" mass="32321">MSTVVQIGQAWHGFHRTKHLVIFGDSYSSVMGDHNERPVPTSAVPLAVPFPGTQDGLWNEPGRPNWVGHLLTKYRAGPLFQPGTTHQDPTWSKRPLLVYDYAEGGAEVMDVADQISCFLKSRTQPSLTAPAQALFVVWVGINDCADCHPENVEPLFYHIESLYRAGARNFLFIDVPPIHRSPALTPCEDERQESVPYLMWNKMLRDSAKTFANAHRDATVMVCSSFHMFQTILDYPEGYGFHRKDAYQSQGNIWYDCLHPTSAMHEQIAYCICKFLAGIRPHPSATA</sequence>
<dbReference type="PANTHER" id="PTHR45648">
    <property type="entry name" value="GDSL LIPASE/ACYLHYDROLASE FAMILY PROTEIN (AFU_ORTHOLOGUE AFUA_4G14700)"/>
    <property type="match status" value="1"/>
</dbReference>
<reference evidence="2 3" key="1">
    <citation type="journal article" date="2015" name="Fungal Genet. Biol.">
        <title>Evolution of novel wood decay mechanisms in Agaricales revealed by the genome sequences of Fistulina hepatica and Cylindrobasidium torrendii.</title>
        <authorList>
            <person name="Floudas D."/>
            <person name="Held B.W."/>
            <person name="Riley R."/>
            <person name="Nagy L.G."/>
            <person name="Koehler G."/>
            <person name="Ransdell A.S."/>
            <person name="Younus H."/>
            <person name="Chow J."/>
            <person name="Chiniquy J."/>
            <person name="Lipzen A."/>
            <person name="Tritt A."/>
            <person name="Sun H."/>
            <person name="Haridas S."/>
            <person name="LaButti K."/>
            <person name="Ohm R.A."/>
            <person name="Kues U."/>
            <person name="Blanchette R.A."/>
            <person name="Grigoriev I.V."/>
            <person name="Minto R.E."/>
            <person name="Hibbett D.S."/>
        </authorList>
    </citation>
    <scope>NUCLEOTIDE SEQUENCE [LARGE SCALE GENOMIC DNA]</scope>
    <source>
        <strain evidence="2 3">FP15055 ss-10</strain>
    </source>
</reference>
<keyword evidence="1" id="KW-0378">Hydrolase</keyword>